<dbReference type="SMART" id="SM00399">
    <property type="entry name" value="ZnF_C4"/>
    <property type="match status" value="1"/>
</dbReference>
<comment type="subcellular location">
    <subcellularLocation>
        <location evidence="1 11">Nucleus</location>
    </subcellularLocation>
</comment>
<evidence type="ECO:0000256" key="11">
    <source>
        <dbReference type="RuleBase" id="RU004334"/>
    </source>
</evidence>
<evidence type="ECO:0000256" key="6">
    <source>
        <dbReference type="ARBA" id="ARBA00023015"/>
    </source>
</evidence>
<feature type="non-terminal residue" evidence="15">
    <location>
        <position position="441"/>
    </location>
</feature>
<evidence type="ECO:0000256" key="8">
    <source>
        <dbReference type="ARBA" id="ARBA00023163"/>
    </source>
</evidence>
<dbReference type="InterPro" id="IPR035500">
    <property type="entry name" value="NHR-like_dom_sf"/>
</dbReference>
<organism evidence="15 16">
    <name type="scientific">Pristionchus fissidentatus</name>
    <dbReference type="NCBI Taxonomy" id="1538716"/>
    <lineage>
        <taxon>Eukaryota</taxon>
        <taxon>Metazoa</taxon>
        <taxon>Ecdysozoa</taxon>
        <taxon>Nematoda</taxon>
        <taxon>Chromadorea</taxon>
        <taxon>Rhabditida</taxon>
        <taxon>Rhabditina</taxon>
        <taxon>Diplogasteromorpha</taxon>
        <taxon>Diplogasteroidea</taxon>
        <taxon>Neodiplogasteridae</taxon>
        <taxon>Pristionchus</taxon>
    </lineage>
</organism>
<evidence type="ECO:0000259" key="14">
    <source>
        <dbReference type="PROSITE" id="PS51843"/>
    </source>
</evidence>
<evidence type="ECO:0000256" key="2">
    <source>
        <dbReference type="ARBA" id="ARBA00005993"/>
    </source>
</evidence>
<feature type="compositionally biased region" description="Low complexity" evidence="12">
    <location>
        <begin position="18"/>
        <end position="35"/>
    </location>
</feature>
<evidence type="ECO:0000256" key="10">
    <source>
        <dbReference type="ARBA" id="ARBA00023242"/>
    </source>
</evidence>
<evidence type="ECO:0008006" key="17">
    <source>
        <dbReference type="Google" id="ProtNLM"/>
    </source>
</evidence>
<keyword evidence="7 11" id="KW-0238">DNA-binding</keyword>
<dbReference type="SMART" id="SM00430">
    <property type="entry name" value="HOLI"/>
    <property type="match status" value="1"/>
</dbReference>
<keyword evidence="8 11" id="KW-0804">Transcription</keyword>
<dbReference type="InterPro" id="IPR050274">
    <property type="entry name" value="Nuclear_hormone_rcpt_NR2"/>
</dbReference>
<keyword evidence="6 11" id="KW-0805">Transcription regulation</keyword>
<dbReference type="InterPro" id="IPR001628">
    <property type="entry name" value="Znf_hrmn_rcpt"/>
</dbReference>
<evidence type="ECO:0000256" key="9">
    <source>
        <dbReference type="ARBA" id="ARBA00023170"/>
    </source>
</evidence>
<feature type="domain" description="NR LBD" evidence="14">
    <location>
        <begin position="221"/>
        <end position="441"/>
    </location>
</feature>
<name>A0AAV5VPP2_9BILA</name>
<dbReference type="EMBL" id="BTSY01000003">
    <property type="protein sequence ID" value="GMT20007.1"/>
    <property type="molecule type" value="Genomic_DNA"/>
</dbReference>
<proteinExistence type="inferred from homology"/>
<dbReference type="SUPFAM" id="SSF48508">
    <property type="entry name" value="Nuclear receptor ligand-binding domain"/>
    <property type="match status" value="1"/>
</dbReference>
<dbReference type="Gene3D" id="3.30.50.10">
    <property type="entry name" value="Erythroid Transcription Factor GATA-1, subunit A"/>
    <property type="match status" value="1"/>
</dbReference>
<reference evidence="15" key="1">
    <citation type="submission" date="2023-10" db="EMBL/GenBank/DDBJ databases">
        <title>Genome assembly of Pristionchus species.</title>
        <authorList>
            <person name="Yoshida K."/>
            <person name="Sommer R.J."/>
        </authorList>
    </citation>
    <scope>NUCLEOTIDE SEQUENCE</scope>
    <source>
        <strain evidence="15">RS5133</strain>
    </source>
</reference>
<evidence type="ECO:0000259" key="13">
    <source>
        <dbReference type="PROSITE" id="PS51030"/>
    </source>
</evidence>
<comment type="caution">
    <text evidence="15">The sequence shown here is derived from an EMBL/GenBank/DDBJ whole genome shotgun (WGS) entry which is preliminary data.</text>
</comment>
<dbReference type="InterPro" id="IPR000536">
    <property type="entry name" value="Nucl_hrmn_rcpt_lig-bd"/>
</dbReference>
<evidence type="ECO:0000313" key="16">
    <source>
        <dbReference type="Proteomes" id="UP001432322"/>
    </source>
</evidence>
<dbReference type="PANTHER" id="PTHR24083">
    <property type="entry name" value="NUCLEAR HORMONE RECEPTOR"/>
    <property type="match status" value="1"/>
</dbReference>
<evidence type="ECO:0000256" key="1">
    <source>
        <dbReference type="ARBA" id="ARBA00004123"/>
    </source>
</evidence>
<evidence type="ECO:0000256" key="3">
    <source>
        <dbReference type="ARBA" id="ARBA00022723"/>
    </source>
</evidence>
<accession>A0AAV5VPP2</accession>
<dbReference type="Pfam" id="PF00105">
    <property type="entry name" value="zf-C4"/>
    <property type="match status" value="1"/>
</dbReference>
<dbReference type="SUPFAM" id="SSF57716">
    <property type="entry name" value="Glucocorticoid receptor-like (DNA-binding domain)"/>
    <property type="match status" value="1"/>
</dbReference>
<dbReference type="GO" id="GO:0003700">
    <property type="term" value="F:DNA-binding transcription factor activity"/>
    <property type="evidence" value="ECO:0007669"/>
    <property type="project" value="InterPro"/>
</dbReference>
<evidence type="ECO:0000256" key="4">
    <source>
        <dbReference type="ARBA" id="ARBA00022771"/>
    </source>
</evidence>
<evidence type="ECO:0000256" key="12">
    <source>
        <dbReference type="SAM" id="MobiDB-lite"/>
    </source>
</evidence>
<dbReference type="PROSITE" id="PS51030">
    <property type="entry name" value="NUCLEAR_REC_DBD_2"/>
    <property type="match status" value="1"/>
</dbReference>
<comment type="similarity">
    <text evidence="2 11">Belongs to the nuclear hormone receptor family.</text>
</comment>
<dbReference type="AlphaFoldDB" id="A0AAV5VPP2"/>
<dbReference type="InterPro" id="IPR013088">
    <property type="entry name" value="Znf_NHR/GATA"/>
</dbReference>
<gene>
    <name evidence="15" type="ORF">PFISCL1PPCAC_11304</name>
</gene>
<dbReference type="Proteomes" id="UP001432322">
    <property type="component" value="Unassembled WGS sequence"/>
</dbReference>
<dbReference type="PROSITE" id="PS51843">
    <property type="entry name" value="NR_LBD"/>
    <property type="match status" value="1"/>
</dbReference>
<feature type="non-terminal residue" evidence="15">
    <location>
        <position position="1"/>
    </location>
</feature>
<keyword evidence="10 11" id="KW-0539">Nucleus</keyword>
<dbReference type="FunFam" id="3.30.50.10:FF:000030">
    <property type="entry name" value="Nuclear Hormone Receptor family"/>
    <property type="match status" value="1"/>
</dbReference>
<dbReference type="GO" id="GO:0008270">
    <property type="term" value="F:zinc ion binding"/>
    <property type="evidence" value="ECO:0007669"/>
    <property type="project" value="UniProtKB-KW"/>
</dbReference>
<evidence type="ECO:0000256" key="7">
    <source>
        <dbReference type="ARBA" id="ARBA00023125"/>
    </source>
</evidence>
<keyword evidence="16" id="KW-1185">Reference proteome</keyword>
<dbReference type="InterPro" id="IPR049636">
    <property type="entry name" value="HNF4-like_DBD"/>
</dbReference>
<dbReference type="CDD" id="cd06960">
    <property type="entry name" value="NR_DBD_HNF4A"/>
    <property type="match status" value="1"/>
</dbReference>
<keyword evidence="4 11" id="KW-0863">Zinc-finger</keyword>
<dbReference type="Gene3D" id="1.10.565.10">
    <property type="entry name" value="Retinoid X Receptor"/>
    <property type="match status" value="1"/>
</dbReference>
<dbReference type="GO" id="GO:0005634">
    <property type="term" value="C:nucleus"/>
    <property type="evidence" value="ECO:0007669"/>
    <property type="project" value="UniProtKB-SubCell"/>
</dbReference>
<evidence type="ECO:0000313" key="15">
    <source>
        <dbReference type="EMBL" id="GMT20007.1"/>
    </source>
</evidence>
<sequence>ASYLASDGHLILPQSVSSYAPSTSRSSTDSISSDSVEVQSKRARPPTICAICGDKAAGRNYEVPSCYGCKSFFRRTLQREDRFFCKNDGKCKNSISKDVRIRCRACRFDRCVEEGMNPMAVDAIKDKDSNRTIHEIVRRQEQARSLTRPSTSRELIPLESSIDCAIEELLYLEVAHQKLRRSQFNPTSFSNISIEWCLLGPSRMGIEFGDMPIACPPPAYHVPYLPMEVRVRERIPFPPKPEGYVPPPTFKKWVLTDLVYTIEWLKTFSFFQQLEEKEKIQLVKNVTHMVSLLTAAFFSYDILGSDVTVMPDGCVLFDGILPKEAKIERANIFGIIKRLKALNMDRKEYVLVKAVMACDPDHECFSRESREGLQHQRELFAKSLMSYVLAKRGAMEGPRAFTQMLSLISWQMGVARKYKDLWVLVTALDLLGRWMPKMLKE</sequence>
<keyword evidence="3 11" id="KW-0479">Metal-binding</keyword>
<keyword evidence="9 11" id="KW-0675">Receptor</keyword>
<protein>
    <recommendedName>
        <fullName evidence="17">Nuclear receptor</fullName>
    </recommendedName>
</protein>
<dbReference type="Pfam" id="PF00104">
    <property type="entry name" value="Hormone_recep"/>
    <property type="match status" value="1"/>
</dbReference>
<feature type="region of interest" description="Disordered" evidence="12">
    <location>
        <begin position="18"/>
        <end position="39"/>
    </location>
</feature>
<evidence type="ECO:0000256" key="5">
    <source>
        <dbReference type="ARBA" id="ARBA00022833"/>
    </source>
</evidence>
<dbReference type="PROSITE" id="PS00031">
    <property type="entry name" value="NUCLEAR_REC_DBD_1"/>
    <property type="match status" value="1"/>
</dbReference>
<dbReference type="PRINTS" id="PR00047">
    <property type="entry name" value="STROIDFINGER"/>
</dbReference>
<dbReference type="GO" id="GO:0000978">
    <property type="term" value="F:RNA polymerase II cis-regulatory region sequence-specific DNA binding"/>
    <property type="evidence" value="ECO:0007669"/>
    <property type="project" value="InterPro"/>
</dbReference>
<feature type="domain" description="Nuclear receptor" evidence="13">
    <location>
        <begin position="46"/>
        <end position="123"/>
    </location>
</feature>
<keyword evidence="5 11" id="KW-0862">Zinc</keyword>